<evidence type="ECO:0000313" key="4">
    <source>
        <dbReference type="Proteomes" id="UP000595362"/>
    </source>
</evidence>
<dbReference type="SMART" id="SM00327">
    <property type="entry name" value="VWA"/>
    <property type="match status" value="1"/>
</dbReference>
<sequence>MDEGQLKKILGEAPVPAVDENAQKTAVNLALAEFEAVQTEERNKIIQGSSLWGRLTGRPNNMERRKTMNKRFIYGGMATAMVVVLAAGVTMQSYMSGSLRQETSALMAAPGLKSGSASVDAPAGGMQTFSQIAKNEVAPQLSLPEGFRTQEADKRAKDESFALVEGKTAPMREKQMRQNMVASEEAARSDYRAGAAVAPSAPVAKMAAPTESMAMADSSVGYIVAPEPLPQQFHQDVGRDKFEDFEENQIKLVQQEPVSTFSVDVDTSSYAFIRKQLNAGVLPQKDAVRVEEMVNYFDYEYPLPENKTEPFKSSVTVLDSPWNAGRKLVHIGIKGYDIPRTESPRSNLVFLLDTSGSMNEADKLPLLVSSFKMLLESLKPDDTVAIVTYAGSAGTVLEPTKASDKAKIIAALDNLSAGGSTAGAEGIRQAYALAEAGFDKNAVNRVILATDGDFNVGITNPEELQDFVEHKRESGIFLSVLGFGQGNYNDQMMQTLAQNGNGVAAYIDTLNEARKVLVEEASSTLFPIAKDVKIQVEFNPATVAEYRLVGYETRKLNREDFNNDKVDAGDIGAGHTVTAIYEITPAGGPRAVDDSRYAAAPAAEMTKVTADIGNEYAFLKIRYKLPDEDTSKLITTPITAADEKLLADTKCSPKADCLISSDRGASDDVRFSVAVASFAQLLKGGKHTGSMTYDDVIAHAQAAKGGDEFGYRAEFINLARLAKSAAALPDTQP</sequence>
<dbReference type="Gene3D" id="3.40.50.410">
    <property type="entry name" value="von Willebrand factor, type A domain"/>
    <property type="match status" value="1"/>
</dbReference>
<evidence type="ECO:0000313" key="3">
    <source>
        <dbReference type="EMBL" id="QQG35973.1"/>
    </source>
</evidence>
<dbReference type="CDD" id="cd01465">
    <property type="entry name" value="vWA_subgroup"/>
    <property type="match status" value="1"/>
</dbReference>
<name>A0A7T5UHU1_9BACT</name>
<dbReference type="AlphaFoldDB" id="A0A7T5UHU1"/>
<gene>
    <name evidence="3" type="ORF">HYS17_10805</name>
</gene>
<feature type="domain" description="VWFA" evidence="2">
    <location>
        <begin position="347"/>
        <end position="525"/>
    </location>
</feature>
<protein>
    <submittedName>
        <fullName evidence="3">VWA domain-containing protein</fullName>
    </submittedName>
</protein>
<dbReference type="InterPro" id="IPR051266">
    <property type="entry name" value="CLCR"/>
</dbReference>
<organism evidence="3 4">
    <name type="scientific">Micavibrio aeruginosavorus</name>
    <dbReference type="NCBI Taxonomy" id="349221"/>
    <lineage>
        <taxon>Bacteria</taxon>
        <taxon>Pseudomonadati</taxon>
        <taxon>Bdellovibrionota</taxon>
        <taxon>Bdellovibrionia</taxon>
        <taxon>Bdellovibrionales</taxon>
        <taxon>Pseudobdellovibrionaceae</taxon>
        <taxon>Micavibrio</taxon>
    </lineage>
</organism>
<dbReference type="EMBL" id="CP066681">
    <property type="protein sequence ID" value="QQG35973.1"/>
    <property type="molecule type" value="Genomic_DNA"/>
</dbReference>
<keyword evidence="1" id="KW-1133">Transmembrane helix</keyword>
<dbReference type="InterPro" id="IPR022156">
    <property type="entry name" value="Uncharacterised_YfbK_N"/>
</dbReference>
<dbReference type="Proteomes" id="UP000595362">
    <property type="component" value="Chromosome"/>
</dbReference>
<keyword evidence="1" id="KW-0812">Transmembrane</keyword>
<evidence type="ECO:0000256" key="1">
    <source>
        <dbReference type="SAM" id="Phobius"/>
    </source>
</evidence>
<dbReference type="Pfam" id="PF12450">
    <property type="entry name" value="vWF_A"/>
    <property type="match status" value="1"/>
</dbReference>
<dbReference type="PROSITE" id="PS50234">
    <property type="entry name" value="VWFA"/>
    <property type="match status" value="1"/>
</dbReference>
<proteinExistence type="predicted"/>
<evidence type="ECO:0000259" key="2">
    <source>
        <dbReference type="PROSITE" id="PS50234"/>
    </source>
</evidence>
<dbReference type="PANTHER" id="PTHR10579">
    <property type="entry name" value="CALCIUM-ACTIVATED CHLORIDE CHANNEL REGULATOR"/>
    <property type="match status" value="1"/>
</dbReference>
<keyword evidence="1" id="KW-0472">Membrane</keyword>
<dbReference type="InterPro" id="IPR021908">
    <property type="entry name" value="YfbK_C"/>
</dbReference>
<feature type="transmembrane region" description="Helical" evidence="1">
    <location>
        <begin position="72"/>
        <end position="95"/>
    </location>
</feature>
<dbReference type="InterPro" id="IPR002035">
    <property type="entry name" value="VWF_A"/>
</dbReference>
<dbReference type="Pfam" id="PF00092">
    <property type="entry name" value="VWA"/>
    <property type="match status" value="1"/>
</dbReference>
<dbReference type="SUPFAM" id="SSF53300">
    <property type="entry name" value="vWA-like"/>
    <property type="match status" value="1"/>
</dbReference>
<accession>A0A7T5UHU1</accession>
<dbReference type="Pfam" id="PF12034">
    <property type="entry name" value="YfbK_C"/>
    <property type="match status" value="1"/>
</dbReference>
<reference evidence="3 4" key="1">
    <citation type="submission" date="2020-07" db="EMBL/GenBank/DDBJ databases">
        <title>Huge and variable diversity of episymbiotic CPR bacteria and DPANN archaea in groundwater ecosystems.</title>
        <authorList>
            <person name="He C.Y."/>
            <person name="Keren R."/>
            <person name="Whittaker M."/>
            <person name="Farag I.F."/>
            <person name="Doudna J."/>
            <person name="Cate J.H.D."/>
            <person name="Banfield J.F."/>
        </authorList>
    </citation>
    <scope>NUCLEOTIDE SEQUENCE [LARGE SCALE GENOMIC DNA]</scope>
    <source>
        <strain evidence="3">NC_groundwater_70_Ag_B-0.1um_54_66</strain>
    </source>
</reference>
<dbReference type="InterPro" id="IPR036465">
    <property type="entry name" value="vWFA_dom_sf"/>
</dbReference>
<dbReference type="PANTHER" id="PTHR10579:SF43">
    <property type="entry name" value="ZINC FINGER (C3HC4-TYPE RING FINGER) FAMILY PROTEIN"/>
    <property type="match status" value="1"/>
</dbReference>